<proteinExistence type="predicted"/>
<feature type="region of interest" description="Disordered" evidence="1">
    <location>
        <begin position="327"/>
        <end position="352"/>
    </location>
</feature>
<gene>
    <name evidence="2" type="ORF">SPSC_03900</name>
</gene>
<organism evidence="2">
    <name type="scientific">Sporisorium scitamineum</name>
    <dbReference type="NCBI Taxonomy" id="49012"/>
    <lineage>
        <taxon>Eukaryota</taxon>
        <taxon>Fungi</taxon>
        <taxon>Dikarya</taxon>
        <taxon>Basidiomycota</taxon>
        <taxon>Ustilaginomycotina</taxon>
        <taxon>Ustilaginomycetes</taxon>
        <taxon>Ustilaginales</taxon>
        <taxon>Ustilaginaceae</taxon>
        <taxon>Sporisorium</taxon>
    </lineage>
</organism>
<protein>
    <submittedName>
        <fullName evidence="2">Uncharacterized protein</fullName>
    </submittedName>
</protein>
<sequence length="1438" mass="150714">MPLAAGLGGARPPGKPSKPANGSGPTPGPSKPNPKLTRDSAVADDDDDDDQETTTDDSSDEEAAFEMDGQELWTQTYCVTCDCLIEPGEGIAKTGSAAATGSSPVTHSTLKSRSGTIKARGSFASDTADETKAAAASKHSPTATKTPGPAPLKRTHSAGRLHAKAGAGPLGPHKRTGSAGSRLHALSELRPTTKLHDDKPKPKTSGPDASHGRKSPAAFRPSSAASNRSHSNSSGPSSFKSNDATNASNANTNTSDGQPRIKKRGFLGGLGLTPAALKQQQDELAAKRKAPTPLYCSERCRLIDERRSSGLGELTQYLSQPLVPPTTAAWAPPPPPPPPPPHTWTRSASVSSMPLQLAANTPESECLCPECIDKYADGSSTSGAAIPSGASDTATESSSGYVYGRGAAQKPRTASGRLITPLGLHPPGASTEGYFPQYAPSYAMTPAAHNSPRVRPAEVAPLSEAARYSSVPPRSSSAASAGRASTAGTEGSVLSSASGSSLWEPRLKPRSNSGVRNGNGFNADGNGNATGTASGLSTSTATPAITPRQSMVVPSGSHNIVRAARRLSVPGFAPTHEVDEESQHQSEATRAISPASTLPHWPGSRSNQSSLLLATSPLKLLDKSSQHHAAPSIDLFSDHVGSPGARGSLLSRSLASEHTLMGASGITLTNQHTLGSSSLHDRAHLDSEQPQRQMSQEADSSGRRPPAMSQSYSHQTFKDPSTLDHNSRNTDSSDSLSMAVGSLKLAQSRASGPLAAVSRRGTESRPTDLRRLSLFGVAGAPACRNSNAVSISSSNSGSTSSGWLRSLSSAWLNWRSTASPAPMQTDSDVFHSTDDSDEWPHRGPGEASRRESSASRSSSSQKVSYAQKRASSMRDVSLARSSSQQTDKLLPTDLSRQPSHDRSAANTPTQSLVAKPTIRRGHVPAYVSEIGQGGIPGDSSPADAKAEASAAAAIEDPAQRLARARVDSFTRVTDADAAQKKASKRRSRDISVLPPLLAPISRSGSSTNLYGQMPRSARAYSTGRAWSAANTPQMYVGSVGSSHQQPAGAGGHGQPPHSPTLMRSPYHSSLALTQDAARAALSPSRPNSAAGYHSLQYSAGTSPRAKGLGWGAMTSIASPPASSSTSSAFPHHSSHRQSISYGHAAAVANRASVMQASRGHHHHQHHHHAHQHAHQHHHRHQYSWHEHGQAHAHSSSVSDQHIAANQGVALGHMMNLGAPPNSTGQPVSGRHSTMPAMLHRSPTPSVPEDGGEMTSQDLTSGDFVTRPNSAMAGQNGRRHHRTSLMPPPRSRSSMGMHPTHSHQRAVQPLTATDALPALTPASEDVDAEDGAQYTYHEAHREPPRTWSYDHLSGLKTYPILQLPDRETHDVYDPAWGLDAGGLAKHLGQDTRLPRSSTASQQGGDGSTTTGAAAQNGNGNGTVQMGFQPHRKKLFYFDA</sequence>
<feature type="compositionally biased region" description="Polar residues" evidence="1">
    <location>
        <begin position="390"/>
        <end position="400"/>
    </location>
</feature>
<dbReference type="OrthoDB" id="3365764at2759"/>
<feature type="compositionally biased region" description="Basic and acidic residues" evidence="1">
    <location>
        <begin position="828"/>
        <end position="853"/>
    </location>
</feature>
<feature type="compositionally biased region" description="Low complexity" evidence="1">
    <location>
        <begin position="1395"/>
        <end position="1416"/>
    </location>
</feature>
<feature type="region of interest" description="Disordered" evidence="1">
    <location>
        <begin position="1"/>
        <end position="63"/>
    </location>
</feature>
<feature type="region of interest" description="Disordered" evidence="1">
    <location>
        <begin position="747"/>
        <end position="766"/>
    </location>
</feature>
<feature type="compositionally biased region" description="Gly residues" evidence="1">
    <location>
        <begin position="1"/>
        <end position="11"/>
    </location>
</feature>
<evidence type="ECO:0000313" key="2">
    <source>
        <dbReference type="EMBL" id="CDR88239.1"/>
    </source>
</evidence>
<evidence type="ECO:0000256" key="1">
    <source>
        <dbReference type="SAM" id="MobiDB-lite"/>
    </source>
</evidence>
<accession>A0A127Z325</accession>
<feature type="region of interest" description="Disordered" evidence="1">
    <location>
        <begin position="94"/>
        <end position="268"/>
    </location>
</feature>
<feature type="compositionally biased region" description="Basic residues" evidence="1">
    <location>
        <begin position="153"/>
        <end position="163"/>
    </location>
</feature>
<reference evidence="2" key="1">
    <citation type="submission" date="2014-06" db="EMBL/GenBank/DDBJ databases">
        <authorList>
            <person name="Ju J."/>
            <person name="Zhang J."/>
        </authorList>
    </citation>
    <scope>NUCLEOTIDE SEQUENCE</scope>
    <source>
        <strain evidence="2">SscI8</strain>
    </source>
</reference>
<name>A0A127Z325_9BASI</name>
<feature type="compositionally biased region" description="Pro residues" evidence="1">
    <location>
        <begin position="331"/>
        <end position="342"/>
    </location>
</feature>
<feature type="compositionally biased region" description="Low complexity" evidence="1">
    <location>
        <begin position="215"/>
        <end position="256"/>
    </location>
</feature>
<feature type="compositionally biased region" description="Low complexity" evidence="1">
    <location>
        <begin position="518"/>
        <end position="542"/>
    </location>
</feature>
<feature type="region of interest" description="Disordered" evidence="1">
    <location>
        <begin position="1390"/>
        <end position="1425"/>
    </location>
</feature>
<feature type="compositionally biased region" description="Basic residues" evidence="1">
    <location>
        <begin position="1158"/>
        <end position="1182"/>
    </location>
</feature>
<feature type="region of interest" description="Disordered" evidence="1">
    <location>
        <begin position="379"/>
        <end position="437"/>
    </location>
</feature>
<feature type="compositionally biased region" description="Low complexity" evidence="1">
    <location>
        <begin position="465"/>
        <end position="502"/>
    </location>
</feature>
<feature type="compositionally biased region" description="Acidic residues" evidence="1">
    <location>
        <begin position="42"/>
        <end position="63"/>
    </location>
</feature>
<feature type="compositionally biased region" description="Low complexity" evidence="1">
    <location>
        <begin position="1117"/>
        <end position="1131"/>
    </location>
</feature>
<feature type="compositionally biased region" description="Polar residues" evidence="1">
    <location>
        <begin position="104"/>
        <end position="115"/>
    </location>
</feature>
<feature type="region of interest" description="Disordered" evidence="1">
    <location>
        <begin position="1154"/>
        <end position="1199"/>
    </location>
</feature>
<feature type="region of interest" description="Disordered" evidence="1">
    <location>
        <begin position="575"/>
        <end position="608"/>
    </location>
</feature>
<dbReference type="EMBL" id="LK056675">
    <property type="protein sequence ID" value="CDR88239.1"/>
    <property type="molecule type" value="Genomic_DNA"/>
</dbReference>
<feature type="region of interest" description="Disordered" evidence="1">
    <location>
        <begin position="1036"/>
        <end position="1064"/>
    </location>
</feature>
<feature type="region of interest" description="Disordered" evidence="1">
    <location>
        <begin position="465"/>
        <end position="553"/>
    </location>
</feature>
<feature type="region of interest" description="Disordered" evidence="1">
    <location>
        <begin position="1117"/>
        <end position="1139"/>
    </location>
</feature>
<feature type="region of interest" description="Disordered" evidence="1">
    <location>
        <begin position="684"/>
        <end position="735"/>
    </location>
</feature>
<feature type="region of interest" description="Disordered" evidence="1">
    <location>
        <begin position="1270"/>
        <end position="1299"/>
    </location>
</feature>
<feature type="compositionally biased region" description="Polar residues" evidence="1">
    <location>
        <begin position="690"/>
        <end position="699"/>
    </location>
</feature>
<feature type="compositionally biased region" description="Polar residues" evidence="1">
    <location>
        <begin position="708"/>
        <end position="719"/>
    </location>
</feature>
<feature type="compositionally biased region" description="Low complexity" evidence="1">
    <location>
        <begin position="94"/>
        <end position="103"/>
    </location>
</feature>
<feature type="region of interest" description="Disordered" evidence="1">
    <location>
        <begin position="820"/>
        <end position="920"/>
    </location>
</feature>